<feature type="domain" description="CCHC-type" evidence="2">
    <location>
        <begin position="84"/>
        <end position="99"/>
    </location>
</feature>
<dbReference type="Pfam" id="PF00098">
    <property type="entry name" value="zf-CCHC"/>
    <property type="match status" value="1"/>
</dbReference>
<evidence type="ECO:0000313" key="3">
    <source>
        <dbReference type="RefSeq" id="XP_016473142.1"/>
    </source>
</evidence>
<dbReference type="InterPro" id="IPR036875">
    <property type="entry name" value="Znf_CCHC_sf"/>
</dbReference>
<accession>A0A1S4A920</accession>
<dbReference type="GO" id="GO:0003676">
    <property type="term" value="F:nucleic acid binding"/>
    <property type="evidence" value="ECO:0007669"/>
    <property type="project" value="InterPro"/>
</dbReference>
<gene>
    <name evidence="3" type="primary">LOC107795083</name>
</gene>
<evidence type="ECO:0000256" key="1">
    <source>
        <dbReference type="PROSITE-ProRule" id="PRU00047"/>
    </source>
</evidence>
<organism evidence="3">
    <name type="scientific">Nicotiana tabacum</name>
    <name type="common">Common tobacco</name>
    <dbReference type="NCBI Taxonomy" id="4097"/>
    <lineage>
        <taxon>Eukaryota</taxon>
        <taxon>Viridiplantae</taxon>
        <taxon>Streptophyta</taxon>
        <taxon>Embryophyta</taxon>
        <taxon>Tracheophyta</taxon>
        <taxon>Spermatophyta</taxon>
        <taxon>Magnoliopsida</taxon>
        <taxon>eudicotyledons</taxon>
        <taxon>Gunneridae</taxon>
        <taxon>Pentapetalae</taxon>
        <taxon>asterids</taxon>
        <taxon>lamiids</taxon>
        <taxon>Solanales</taxon>
        <taxon>Solanaceae</taxon>
        <taxon>Nicotianoideae</taxon>
        <taxon>Nicotianeae</taxon>
        <taxon>Nicotiana</taxon>
    </lineage>
</organism>
<dbReference type="OrthoDB" id="2220849at2759"/>
<dbReference type="InterPro" id="IPR001878">
    <property type="entry name" value="Znf_CCHC"/>
</dbReference>
<dbReference type="KEGG" id="nta:107795083"/>
<protein>
    <recommendedName>
        <fullName evidence="2">CCHC-type domain-containing protein</fullName>
    </recommendedName>
</protein>
<dbReference type="AlphaFoldDB" id="A0A1S4A920"/>
<dbReference type="SMART" id="SM00343">
    <property type="entry name" value="ZnF_C2HC"/>
    <property type="match status" value="1"/>
</dbReference>
<name>A0A1S4A920_TOBAC</name>
<sequence length="204" mass="22887">MANFIPEEDREAKATDFEQLKQGNQRYDINFSRKMTAFFSVVGFAKTPSSYSQSHVEQHSQQQGLYGTYKRQHSGQYKLGFHGCYLCGDIGHIKANCPKSRRNFNGGSTRPFSSSATIVTPPQACGYHNQTEHGADRGADRVTEGMRQPRLFATLDRQSAEAFVEVIKCILLVCSHNAYSIIDPGSTFSYVTPYFEIHLGLEPE</sequence>
<dbReference type="PROSITE" id="PS50158">
    <property type="entry name" value="ZF_CCHC"/>
    <property type="match status" value="1"/>
</dbReference>
<reference evidence="3" key="1">
    <citation type="submission" date="2025-08" db="UniProtKB">
        <authorList>
            <consortium name="RefSeq"/>
        </authorList>
    </citation>
    <scope>IDENTIFICATION</scope>
</reference>
<keyword evidence="1" id="KW-0479">Metal-binding</keyword>
<dbReference type="SUPFAM" id="SSF57756">
    <property type="entry name" value="Retrovirus zinc finger-like domains"/>
    <property type="match status" value="1"/>
</dbReference>
<keyword evidence="1" id="KW-0863">Zinc-finger</keyword>
<dbReference type="RefSeq" id="XP_016473142.1">
    <property type="nucleotide sequence ID" value="XM_016617656.1"/>
</dbReference>
<dbReference type="PaxDb" id="4097-A0A1S4A920"/>
<dbReference type="GO" id="GO:0008270">
    <property type="term" value="F:zinc ion binding"/>
    <property type="evidence" value="ECO:0007669"/>
    <property type="project" value="UniProtKB-KW"/>
</dbReference>
<keyword evidence="1" id="KW-0862">Zinc</keyword>
<evidence type="ECO:0000259" key="2">
    <source>
        <dbReference type="PROSITE" id="PS50158"/>
    </source>
</evidence>
<proteinExistence type="predicted"/>